<dbReference type="Gene3D" id="1.10.1740.10">
    <property type="match status" value="1"/>
</dbReference>
<sequence>MASINEALANHKLYRLLKRIAEGDEQAVDNLYSDYGDFIYFHILNITDNKYIAEEIFQEVFINIIMLSPDKLPRFGATSWLTTVTHNTTISYLKKREIRLSSLPSLETVFESEHAMPTSSGIEDSIVSKIYIKDLLSILKKDTQQIMSLRYQGYTFNEIADELHMNPATVRSRYSRARTEIKKIMGEQNDK</sequence>
<dbReference type="InterPro" id="IPR013324">
    <property type="entry name" value="RNA_pol_sigma_r3/r4-like"/>
</dbReference>
<keyword evidence="4" id="KW-0238">DNA-binding</keyword>
<dbReference type="InterPro" id="IPR014284">
    <property type="entry name" value="RNA_pol_sigma-70_dom"/>
</dbReference>
<comment type="similarity">
    <text evidence="1">Belongs to the sigma-70 factor family. ECF subfamily.</text>
</comment>
<accession>A0ABT2U499</accession>
<evidence type="ECO:0000256" key="3">
    <source>
        <dbReference type="ARBA" id="ARBA00023082"/>
    </source>
</evidence>
<keyword evidence="9" id="KW-1185">Reference proteome</keyword>
<dbReference type="Pfam" id="PF04542">
    <property type="entry name" value="Sigma70_r2"/>
    <property type="match status" value="1"/>
</dbReference>
<evidence type="ECO:0000259" key="7">
    <source>
        <dbReference type="Pfam" id="PF08281"/>
    </source>
</evidence>
<evidence type="ECO:0000256" key="2">
    <source>
        <dbReference type="ARBA" id="ARBA00023015"/>
    </source>
</evidence>
<comment type="caution">
    <text evidence="8">The sequence shown here is derived from an EMBL/GenBank/DDBJ whole genome shotgun (WGS) entry which is preliminary data.</text>
</comment>
<dbReference type="CDD" id="cd06171">
    <property type="entry name" value="Sigma70_r4"/>
    <property type="match status" value="1"/>
</dbReference>
<evidence type="ECO:0000313" key="9">
    <source>
        <dbReference type="Proteomes" id="UP001652397"/>
    </source>
</evidence>
<keyword evidence="2" id="KW-0805">Transcription regulation</keyword>
<dbReference type="SUPFAM" id="SSF88659">
    <property type="entry name" value="Sigma3 and sigma4 domains of RNA polymerase sigma factors"/>
    <property type="match status" value="1"/>
</dbReference>
<dbReference type="RefSeq" id="WP_262564396.1">
    <property type="nucleotide sequence ID" value="NZ_JAOQJE010000008.1"/>
</dbReference>
<feature type="domain" description="RNA polymerase sigma factor 70 region 4 type 2" evidence="7">
    <location>
        <begin position="131"/>
        <end position="180"/>
    </location>
</feature>
<evidence type="ECO:0000259" key="6">
    <source>
        <dbReference type="Pfam" id="PF04542"/>
    </source>
</evidence>
<dbReference type="PANTHER" id="PTHR43133:SF8">
    <property type="entry name" value="RNA POLYMERASE SIGMA FACTOR HI_1459-RELATED"/>
    <property type="match status" value="1"/>
</dbReference>
<gene>
    <name evidence="8" type="ORF">OCV66_10125</name>
</gene>
<keyword evidence="5" id="KW-0804">Transcription</keyword>
<dbReference type="InterPro" id="IPR013249">
    <property type="entry name" value="RNA_pol_sigma70_r4_t2"/>
</dbReference>
<dbReference type="InterPro" id="IPR036388">
    <property type="entry name" value="WH-like_DNA-bd_sf"/>
</dbReference>
<dbReference type="NCBIfam" id="TIGR02937">
    <property type="entry name" value="sigma70-ECF"/>
    <property type="match status" value="1"/>
</dbReference>
<keyword evidence="3" id="KW-0731">Sigma factor</keyword>
<dbReference type="EMBL" id="JAOQJE010000008">
    <property type="protein sequence ID" value="MCU6789440.1"/>
    <property type="molecule type" value="Genomic_DNA"/>
</dbReference>
<dbReference type="PANTHER" id="PTHR43133">
    <property type="entry name" value="RNA POLYMERASE ECF-TYPE SIGMA FACTO"/>
    <property type="match status" value="1"/>
</dbReference>
<evidence type="ECO:0000313" key="8">
    <source>
        <dbReference type="EMBL" id="MCU6789440.1"/>
    </source>
</evidence>
<evidence type="ECO:0000256" key="1">
    <source>
        <dbReference type="ARBA" id="ARBA00010641"/>
    </source>
</evidence>
<name>A0ABT2U499_9FIRM</name>
<feature type="domain" description="RNA polymerase sigma-70 region 2" evidence="6">
    <location>
        <begin position="31"/>
        <end position="96"/>
    </location>
</feature>
<dbReference type="Proteomes" id="UP001652397">
    <property type="component" value="Unassembled WGS sequence"/>
</dbReference>
<evidence type="ECO:0000256" key="4">
    <source>
        <dbReference type="ARBA" id="ARBA00023125"/>
    </source>
</evidence>
<dbReference type="InterPro" id="IPR007627">
    <property type="entry name" value="RNA_pol_sigma70_r2"/>
</dbReference>
<organism evidence="8 9">
    <name type="scientific">Agathobaculum ammoniilyticum</name>
    <dbReference type="NCBI Taxonomy" id="2981778"/>
    <lineage>
        <taxon>Bacteria</taxon>
        <taxon>Bacillati</taxon>
        <taxon>Bacillota</taxon>
        <taxon>Clostridia</taxon>
        <taxon>Eubacteriales</taxon>
        <taxon>Butyricicoccaceae</taxon>
        <taxon>Agathobaculum</taxon>
    </lineage>
</organism>
<dbReference type="InterPro" id="IPR013325">
    <property type="entry name" value="RNA_pol_sigma_r2"/>
</dbReference>
<dbReference type="Gene3D" id="1.10.10.10">
    <property type="entry name" value="Winged helix-like DNA-binding domain superfamily/Winged helix DNA-binding domain"/>
    <property type="match status" value="1"/>
</dbReference>
<reference evidence="8 9" key="1">
    <citation type="journal article" date="2021" name="ISME Commun">
        <title>Automated analysis of genomic sequences facilitates high-throughput and comprehensive description of bacteria.</title>
        <authorList>
            <person name="Hitch T.C.A."/>
        </authorList>
    </citation>
    <scope>NUCLEOTIDE SEQUENCE [LARGE SCALE GENOMIC DNA]</scope>
    <source>
        <strain evidence="8 9">Sanger_34</strain>
    </source>
</reference>
<protein>
    <submittedName>
        <fullName evidence="8">RNA polymerase sigma factor</fullName>
    </submittedName>
</protein>
<proteinExistence type="inferred from homology"/>
<dbReference type="Pfam" id="PF08281">
    <property type="entry name" value="Sigma70_r4_2"/>
    <property type="match status" value="1"/>
</dbReference>
<dbReference type="SUPFAM" id="SSF88946">
    <property type="entry name" value="Sigma2 domain of RNA polymerase sigma factors"/>
    <property type="match status" value="1"/>
</dbReference>
<evidence type="ECO:0000256" key="5">
    <source>
        <dbReference type="ARBA" id="ARBA00023163"/>
    </source>
</evidence>
<dbReference type="InterPro" id="IPR039425">
    <property type="entry name" value="RNA_pol_sigma-70-like"/>
</dbReference>